<reference evidence="2" key="1">
    <citation type="submission" date="2016-11" db="UniProtKB">
        <authorList>
            <consortium name="WormBaseParasite"/>
        </authorList>
    </citation>
    <scope>IDENTIFICATION</scope>
    <source>
        <strain evidence="2">KR3021</strain>
    </source>
</reference>
<dbReference type="Proteomes" id="UP000095286">
    <property type="component" value="Unplaced"/>
</dbReference>
<evidence type="ECO:0000313" key="1">
    <source>
        <dbReference type="Proteomes" id="UP000095286"/>
    </source>
</evidence>
<organism evidence="1 2">
    <name type="scientific">Rhabditophanes sp. KR3021</name>
    <dbReference type="NCBI Taxonomy" id="114890"/>
    <lineage>
        <taxon>Eukaryota</taxon>
        <taxon>Metazoa</taxon>
        <taxon>Ecdysozoa</taxon>
        <taxon>Nematoda</taxon>
        <taxon>Chromadorea</taxon>
        <taxon>Rhabditida</taxon>
        <taxon>Tylenchina</taxon>
        <taxon>Panagrolaimomorpha</taxon>
        <taxon>Strongyloidoidea</taxon>
        <taxon>Alloionematidae</taxon>
        <taxon>Rhabditophanes</taxon>
    </lineage>
</organism>
<name>A0AC35TJJ8_9BILA</name>
<sequence>MKARPLILLALLLIPVITSKDTSENSITNTEEAEYDDDRYREFSAADEETNVRGLFPTIFNLAKNAKITATSTCGERGPESFCKLVEHIMGRSPQCDYCDANNKYKRHPIENAIDGTSAWWQSPTLANGFEYEKVNIVLDLRQEYKIAYLVIKSGNSPRPGTWVLEKSLDGINYFPWQYYATTDADCMRHFGLPATTGVPKYASDNEVICTSLYSKREPLEGGEIHASLVNHRPGATQPSKTLLEFTRARFVRLRLIKPITLNADLMVINRKHGRLDASVTRRYFYSLKDISIGGQCICYGHAEKCPSDPVTGQFICDCRHNTYGESCHKCLPLYNQFPWKSGTNFEKNICQQCQCFGHADACEYDEEVHKALKSMTPEGIFKGGGKCVGCKHNTAGINCEVCGDGFYRPAGLSHYRTDACRPCDCNIDGSENLNCVRDESEAGNGKESGDCHCKIGFGGRTCDRCASGFRNYPLCEPCPCDQRGSLNFDVCDGDVCNCKQNVEGQVCGTCKSGTINLDVNNEKGCQNCFCFGLSQECEERNWELGAIRAKSGFNLTDWTNNKNVQAKEENSDVLMYTTNDYKNDQPLHYWRAPKEFSGNLLNAYGGNLKYFVYYVPSQQTEAAQVADIIVEGNGIKLEYHSRQEFFPKENVSVVVKMKEISGWYNSQSRSPVEKIDMMRVLSDVKYILIRAVYKTGQIQSSIYGLTMDIAKKPLLDDSTSPNEAVTSAEAIFGINYNKQLMKSVEVCKCPEFFEGNSCERCIKGYRRVNNILYNGRCEKCDCNGHSDECDPITGQCLNCQHNTAGSRCQECVRGHVGNPLLGGIAGSCSACACPLFENNQSKDCVLPQIANHKSITKNLDEYICTACTEGYTGNKCEFCADGYFGNPLNASSSCQKCQCNQNIDLNDIGNCDKLTGECLKCIGGTSGDKCQVCQDYHYGDALAHTCKPCNCHGSGSVVLGCDAKGICACKENYEGIHCDRCVSGHGDVENSCPSCSCSLEGSTGEECDNQSGQCSCKNGVYGKQCDRCLPSFYNFTNTGCQYCQCNALGSVEDRNCDTVTGVCECKPNVQGSMCQVCEKGYFNITSNIGCQSCDCDLTGSNNEECDIKSGQCSCKNGVTGDKCTMCEPNFYGFTDEGCKECQKCPAVGQVCDSITGDCVCPKNTVGEMCENCAPNSWNYHNLNGCKSCECSPIGSESEECDLELGTCKCKDGFVGKNCDLCKNGYFNFPNCEPCNCNVNGTDPSQCYGNNCECEDSGQCLCKENAMGLKCDECATNAFSLESNNKKGCTDCFCFDRSQECEQADLYWHQIYAEDRAVTFADPSVLYGNKHSVRLLKESPAKYNSYPTDLNPLYWPLARSFLGDRTSSYNGFLRFKVQSDDNRSNISDISPDEYLFRKRPQVMLIGNDRLILEYFPTNITHDNKYKVHLHEDHWLLKSAPQVKLTRTQMMVALQNVQAIYVRATYNYLVMNDVASLKEISIDVAVSRDHIVEGQTPIKAVGVEKCFNCPPGYGGLSCQDPAQGYFRKKSQGYLNEPNDIKLIGHAEVCACHGHSDKCDPETSKCLECSDNTFGDYCEFCKSGYYGIATTATPNSCNKCECPSSDRSFSDTCTSISHGRGYFCNACKRGYNGLYCESCIDGFYGNPQQEGGFCQDCNCHPDGSLSPTCDKEFGQCECRDGITGRDCSMCEERHAFINKECTSCDQGCTKDLMSDIDGLEKDITAKNYTNLKPVPWKRIARIEATTNTISAFIHDIQIDNSSVKLLEPESYLKKCQLLLDDTKFIFERINKSNTVLISNNEEASDYYKKGTEIKSQIHETVAQLRHFSLTGGVKQTEGDVNNIIAQAKEYLDAIRLRGEFVDKRFDSGLNTFNKSEELLKKVYTKKLNESEFENTKTDISALIDMLEGYKNTIWDSARVNSRSVLAKTNTTNDKIAKFKKIISQIEALKGQTEDSLKTSNKKVVEAKEQKLLEMHDGNTELSKNLKDSLVGQRIKVVDIVDGYGNGYRESHSETIKSQDQAKKLEHENIRIKNAFADTKEAVELPVLASTAYKDIVEAVALAKEKTDSAFDEFNGSDETDLLENVKQALDQSKQDKDRTEELSVLWDTEYLPEKNVEVNERLDKLKNMSLKTDGEIKNIRTKFVNMEDQIERLDSHPESLESTKKEVAEIQQKSHEINVEVTALETRLKELGNAAAPEIKDILGKVSTLSDEVASDKTKVEEAEKMHDRNTKKIEEFTNKLALLKERIKEARERASRIKLSVSSNEVGSCVRKYISPAYPSPSNTFNVKYRPTKDIGNSLIMITMTKGRRTQASEFIAIELKDQRITAHWNIGNGKRSVTNTHTVRYIPSSERYIWYNIELKRYGNSVQLRVVQEQSTPGDTIRQISEPVLVSVGEFDGSNDVIFNTIPLETSIGFGFNGDKKLVENTNLSTYQFRGTVGDLVVDGRRVNLWDFSYSSKECDGGVSAPVPITSGYMFSDGFAQVHLATAERANTMLTIEFSAYSKNGLLYFRGNPETGDFVSLELDNGRISFKVNLGNDSYVNVLSKGSSYAEGKSHTIRIVRNNNQVHLQVDSELDRVTEMIPGENVALNVNDDDHFIGGIPSDLDITAFSKYNINWKGFFGCIKTVKPNQISDLDLENVVRSHRKKPGCTFRNNKLQPNDRTIGFEKSGYLVTNGIQFSFNSSIALNFKTKDESGVILYQSSALNVKRIKKRDASDYNGFISIYLFSGRVVLHTGFDAQVRSKTLTLKSKTPYNDGYSHSIFVSRNEDKVYLRIDDKEVLEGSLNSDKTIGFESNQIYIGGLPTDVKVPQEELPLINGMIGCISDIYYNLELLPIIPDSLSATIGSCPVLKEQILTKEDEMFANPMNAPDSERKSSKLDFANVDPHTEYHVEKTDENIARLEEDDYDSDAHKLPTDSDEEIEEAIRQPVTKNVCGTFEESSSNQATRFGITSSSHSRINFDEEHIPDLNNFKIKFEFKTTEKNGMIWAWANYKAYSRYFYLNIINGRVQLEVRGHKDPKIINIPKVKCNDNKWHSVEMTKRDKIMYLTLDGNNKYFISNCPTPKVMKHRMYVGGVISKHKRIFNITVPGFNGCLREFQVNDKAYDLRKAEFSRDVIPCSHTNSASYIQGYAKISKTSQYYDQTKTTAKYSFSFKTVSANVTLLSIINPNNPSKERISIMLKNGKLFFDLMLKPFHLVENISLKNNLCNGEWHSLSVEFTKEETIIDFDNFNSIHQTAVPVEAIEMLKTYEIYVGGLNPDIQNQIPEYANARSVDGCMKNLEIGSSSIEFHQIQKLNKVILNGCPFV</sequence>
<dbReference type="WBParaSite" id="RSKR_0000123600.1">
    <property type="protein sequence ID" value="RSKR_0000123600.1"/>
    <property type="gene ID" value="RSKR_0000123600"/>
</dbReference>
<accession>A0AC35TJJ8</accession>
<protein>
    <submittedName>
        <fullName evidence="2">Laminin subunit alpha-2</fullName>
    </submittedName>
</protein>
<proteinExistence type="predicted"/>
<evidence type="ECO:0000313" key="2">
    <source>
        <dbReference type="WBParaSite" id="RSKR_0000123600.1"/>
    </source>
</evidence>